<protein>
    <submittedName>
        <fullName evidence="2">Uncharacterized protein</fullName>
    </submittedName>
</protein>
<proteinExistence type="predicted"/>
<dbReference type="KEGG" id="nall:PP769_01010"/>
<evidence type="ECO:0000313" key="2">
    <source>
        <dbReference type="EMBL" id="WNM58372.1"/>
    </source>
</evidence>
<evidence type="ECO:0000313" key="3">
    <source>
        <dbReference type="Proteomes" id="UP001302719"/>
    </source>
</evidence>
<organism evidence="2 3">
    <name type="scientific">Candidatus Nitrospira allomarina</name>
    <dbReference type="NCBI Taxonomy" id="3020900"/>
    <lineage>
        <taxon>Bacteria</taxon>
        <taxon>Pseudomonadati</taxon>
        <taxon>Nitrospirota</taxon>
        <taxon>Nitrospiria</taxon>
        <taxon>Nitrospirales</taxon>
        <taxon>Nitrospiraceae</taxon>
        <taxon>Nitrospira</taxon>
    </lineage>
</organism>
<feature type="region of interest" description="Disordered" evidence="1">
    <location>
        <begin position="472"/>
        <end position="491"/>
    </location>
</feature>
<dbReference type="EMBL" id="CP116967">
    <property type="protein sequence ID" value="WNM58372.1"/>
    <property type="molecule type" value="Genomic_DNA"/>
</dbReference>
<name>A0AA96GC92_9BACT</name>
<accession>A0AA96GC92</accession>
<sequence>MAIDSIVQLALMSKAKKVFEKEGTFLSFPVTPLAYTKEDLDFFSQETGSDLLKSKANLAAFSTLVNLIPHDEAWLPTDARFLWNELEYVLREGRLASSTRTPEEEVAYQEALAVLKVPGEGGLLQDSPKVRVYNQYKDAYIMAEQEFMEARSTGEAAEDESEKKHWREVDEPAFRAKLKDLDNQWILEGYKNEVNIARSQYQNLGAKSPTITWDEWKGSFNQDLDSETTAQDNFTVFPSSFTPSNALEEGSWNPFSLSEAEIKTLVNEAPADLRERFSADGKESTMKSVTLEFSSAAIKRSWFDSEIFRSRFWRLSDSTKVFSDGGSPPSGDCPAYVTAIVFARKVVVEAKPTQSTSSNPKMSVDLRFNYAVNDQNSIKRINPAVLQAVQPQLMKRPSIPPQQMKAQPVQPLVMKMRPQAMASFKSTAIRVPTQPTRGNVLLQPAVMTPMVARPAYSRSMVTLKASAYTRLPTTPVRRPAPRTATPASPPPNIPDKNIYILAFICKPLPKCPDPDMALQW</sequence>
<evidence type="ECO:0000256" key="1">
    <source>
        <dbReference type="SAM" id="MobiDB-lite"/>
    </source>
</evidence>
<dbReference type="RefSeq" id="WP_312644111.1">
    <property type="nucleotide sequence ID" value="NZ_CP116967.1"/>
</dbReference>
<feature type="compositionally biased region" description="Low complexity" evidence="1">
    <location>
        <begin position="472"/>
        <end position="486"/>
    </location>
</feature>
<dbReference type="AlphaFoldDB" id="A0AA96GC92"/>
<gene>
    <name evidence="2" type="ORF">PP769_01010</name>
</gene>
<dbReference type="Proteomes" id="UP001302719">
    <property type="component" value="Chromosome"/>
</dbReference>
<keyword evidence="3" id="KW-1185">Reference proteome</keyword>
<reference evidence="2 3" key="1">
    <citation type="submission" date="2023-01" db="EMBL/GenBank/DDBJ databases">
        <title>Cultivation and genomic characterization of new, ubiquitous marine nitrite-oxidizing bacteria from the Nitrospirales.</title>
        <authorList>
            <person name="Mueller A.J."/>
            <person name="Daebeler A."/>
            <person name="Herbold C.W."/>
            <person name="Kirkegaard R.H."/>
            <person name="Daims H."/>
        </authorList>
    </citation>
    <scope>NUCLEOTIDE SEQUENCE [LARGE SCALE GENOMIC DNA]</scope>
    <source>
        <strain evidence="2 3">VA</strain>
    </source>
</reference>